<comment type="caution">
    <text evidence="1">The sequence shown here is derived from an EMBL/GenBank/DDBJ whole genome shotgun (WGS) entry which is preliminary data.</text>
</comment>
<sequence length="148" mass="15413">MPLPTPSSASPDPAGDTARAYALLAGTGHGRVATSMRALPFLATARHILADGRLLLRMHRGTGYHQACVGSVVAYGADNLGGRDAAGGEWSVQLVGLCEAVRPSDGELLLFGPVPGRMDGEPYDPVYLRIEPQFITVHTADPAPPAGD</sequence>
<evidence type="ECO:0000313" key="2">
    <source>
        <dbReference type="Proteomes" id="UP000186455"/>
    </source>
</evidence>
<dbReference type="AlphaFoldDB" id="A0A1Q4VFN1"/>
<dbReference type="Proteomes" id="UP000186455">
    <property type="component" value="Unassembled WGS sequence"/>
</dbReference>
<dbReference type="Pfam" id="PF12900">
    <property type="entry name" value="Pyridox_ox_2"/>
    <property type="match status" value="1"/>
</dbReference>
<name>A0A1Q4VFN1_9ACTN</name>
<dbReference type="STRING" id="1048205.AB852_01405"/>
<dbReference type="InterPro" id="IPR012349">
    <property type="entry name" value="Split_barrel_FMN-bd"/>
</dbReference>
<protein>
    <submittedName>
        <fullName evidence="1">Lpp-LpqN domain-containing protein</fullName>
    </submittedName>
</protein>
<dbReference type="EMBL" id="LFBV01000001">
    <property type="protein sequence ID" value="OKH96615.1"/>
    <property type="molecule type" value="Genomic_DNA"/>
</dbReference>
<dbReference type="InterPro" id="IPR024747">
    <property type="entry name" value="Pyridox_Oxase-rel"/>
</dbReference>
<reference evidence="1 2" key="1">
    <citation type="submission" date="2015-06" db="EMBL/GenBank/DDBJ databases">
        <title>Cloning and characterization of the uncialamcin biosynthetic gene cluster.</title>
        <authorList>
            <person name="Yan X."/>
            <person name="Huang T."/>
            <person name="Ge H."/>
            <person name="Shen B."/>
        </authorList>
    </citation>
    <scope>NUCLEOTIDE SEQUENCE [LARGE SCALE GENOMIC DNA]</scope>
    <source>
        <strain evidence="1 2">DCA2648</strain>
    </source>
</reference>
<organism evidence="1 2">
    <name type="scientific">Streptomyces uncialis</name>
    <dbReference type="NCBI Taxonomy" id="1048205"/>
    <lineage>
        <taxon>Bacteria</taxon>
        <taxon>Bacillati</taxon>
        <taxon>Actinomycetota</taxon>
        <taxon>Actinomycetes</taxon>
        <taxon>Kitasatosporales</taxon>
        <taxon>Streptomycetaceae</taxon>
        <taxon>Streptomyces</taxon>
    </lineage>
</organism>
<dbReference type="RefSeq" id="WP_073785225.1">
    <property type="nucleotide sequence ID" value="NZ_CP108638.1"/>
</dbReference>
<evidence type="ECO:0000313" key="1">
    <source>
        <dbReference type="EMBL" id="OKH96615.1"/>
    </source>
</evidence>
<dbReference type="Gene3D" id="2.30.110.10">
    <property type="entry name" value="Electron Transport, Fmn-binding Protein, Chain A"/>
    <property type="match status" value="1"/>
</dbReference>
<keyword evidence="2" id="KW-1185">Reference proteome</keyword>
<gene>
    <name evidence="1" type="ORF">AB852_01405</name>
</gene>
<proteinExistence type="predicted"/>
<accession>A0A1Q4VFN1</accession>